<dbReference type="OrthoDB" id="3266451at2759"/>
<organism evidence="1 2">
    <name type="scientific">Schizophyllum amplum</name>
    <dbReference type="NCBI Taxonomy" id="97359"/>
    <lineage>
        <taxon>Eukaryota</taxon>
        <taxon>Fungi</taxon>
        <taxon>Dikarya</taxon>
        <taxon>Basidiomycota</taxon>
        <taxon>Agaricomycotina</taxon>
        <taxon>Agaricomycetes</taxon>
        <taxon>Agaricomycetidae</taxon>
        <taxon>Agaricales</taxon>
        <taxon>Schizophyllaceae</taxon>
        <taxon>Schizophyllum</taxon>
    </lineage>
</organism>
<protein>
    <recommendedName>
        <fullName evidence="3">F-box domain-containing protein</fullName>
    </recommendedName>
</protein>
<sequence>RVPAKLLSEIFIHLAQSNLVGYKSETEGKDYAAHLIATTVACVCVCWRAVALATPPLWSRIHVDEQSRLLDAYVRACIARSREHGLEIVCAAARHLPEVVARILPHAPRWESISLGGFFRDFCSIAPGHHFARLRDASLSINSLVDNEAGTFEFLANAPSLRRVRVNATNTIYHEPTKLPSSWQLARLHLDLDDICHLRPLVATLAQYQATLEDLICAFDDDIRSSTLEGVIDPIQLPVLGSIELSRHAFMLFSYLNAPKISEIIFIDTEAHNGLPYGRLLTFLTLPSSPLTHLCRLRLMETYHAFDEETSEGLLRCLELTDELQELDISCSVYSTFAFGYSDWMGEDMSLTLWTGLAVREGRRPVLPNLHVLRLYLGTEYLTYQQRRDNRDSLTVMALSRQSARRAGKAGGRARTCRGG</sequence>
<dbReference type="AlphaFoldDB" id="A0A550BT32"/>
<keyword evidence="2" id="KW-1185">Reference proteome</keyword>
<evidence type="ECO:0008006" key="3">
    <source>
        <dbReference type="Google" id="ProtNLM"/>
    </source>
</evidence>
<evidence type="ECO:0000313" key="2">
    <source>
        <dbReference type="Proteomes" id="UP000320762"/>
    </source>
</evidence>
<gene>
    <name evidence="1" type="ORF">BD626DRAFT_523480</name>
</gene>
<proteinExistence type="predicted"/>
<name>A0A550BT32_9AGAR</name>
<evidence type="ECO:0000313" key="1">
    <source>
        <dbReference type="EMBL" id="TRM55693.1"/>
    </source>
</evidence>
<dbReference type="EMBL" id="VDMD01000104">
    <property type="protein sequence ID" value="TRM55693.1"/>
    <property type="molecule type" value="Genomic_DNA"/>
</dbReference>
<reference evidence="1 2" key="1">
    <citation type="journal article" date="2019" name="New Phytol.">
        <title>Comparative genomics reveals unique wood-decay strategies and fruiting body development in the Schizophyllaceae.</title>
        <authorList>
            <person name="Almasi E."/>
            <person name="Sahu N."/>
            <person name="Krizsan K."/>
            <person name="Balint B."/>
            <person name="Kovacs G.M."/>
            <person name="Kiss B."/>
            <person name="Cseklye J."/>
            <person name="Drula E."/>
            <person name="Henrissat B."/>
            <person name="Nagy I."/>
            <person name="Chovatia M."/>
            <person name="Adam C."/>
            <person name="LaButti K."/>
            <person name="Lipzen A."/>
            <person name="Riley R."/>
            <person name="Grigoriev I.V."/>
            <person name="Nagy L.G."/>
        </authorList>
    </citation>
    <scope>NUCLEOTIDE SEQUENCE [LARGE SCALE GENOMIC DNA]</scope>
    <source>
        <strain evidence="1 2">NL-1724</strain>
    </source>
</reference>
<comment type="caution">
    <text evidence="1">The sequence shown here is derived from an EMBL/GenBank/DDBJ whole genome shotgun (WGS) entry which is preliminary data.</text>
</comment>
<accession>A0A550BT32</accession>
<feature type="non-terminal residue" evidence="1">
    <location>
        <position position="420"/>
    </location>
</feature>
<dbReference type="Proteomes" id="UP000320762">
    <property type="component" value="Unassembled WGS sequence"/>
</dbReference>
<feature type="non-terminal residue" evidence="1">
    <location>
        <position position="1"/>
    </location>
</feature>